<evidence type="ECO:0000313" key="2">
    <source>
        <dbReference type="EMBL" id="KAL3811814.1"/>
    </source>
</evidence>
<evidence type="ECO:0000313" key="3">
    <source>
        <dbReference type="Proteomes" id="UP001530377"/>
    </source>
</evidence>
<dbReference type="Gene3D" id="2.30.30.140">
    <property type="match status" value="1"/>
</dbReference>
<feature type="region of interest" description="Disordered" evidence="1">
    <location>
        <begin position="394"/>
        <end position="415"/>
    </location>
</feature>
<reference evidence="2 3" key="1">
    <citation type="submission" date="2024-10" db="EMBL/GenBank/DDBJ databases">
        <title>Updated reference genomes for cyclostephanoid diatoms.</title>
        <authorList>
            <person name="Roberts W.R."/>
            <person name="Alverson A.J."/>
        </authorList>
    </citation>
    <scope>NUCLEOTIDE SEQUENCE [LARGE SCALE GENOMIC DNA]</scope>
    <source>
        <strain evidence="2 3">AJA228-03</strain>
    </source>
</reference>
<dbReference type="AlphaFoldDB" id="A0ABD3RG92"/>
<keyword evidence="3" id="KW-1185">Reference proteome</keyword>
<protein>
    <recommendedName>
        <fullName evidence="4">AP2/ERF domain-containing protein</fullName>
    </recommendedName>
</protein>
<dbReference type="Proteomes" id="UP001530377">
    <property type="component" value="Unassembled WGS sequence"/>
</dbReference>
<feature type="compositionally biased region" description="Polar residues" evidence="1">
    <location>
        <begin position="167"/>
        <end position="178"/>
    </location>
</feature>
<organism evidence="2 3">
    <name type="scientific">Cyclostephanos tholiformis</name>
    <dbReference type="NCBI Taxonomy" id="382380"/>
    <lineage>
        <taxon>Eukaryota</taxon>
        <taxon>Sar</taxon>
        <taxon>Stramenopiles</taxon>
        <taxon>Ochrophyta</taxon>
        <taxon>Bacillariophyta</taxon>
        <taxon>Coscinodiscophyceae</taxon>
        <taxon>Thalassiosirophycidae</taxon>
        <taxon>Stephanodiscales</taxon>
        <taxon>Stephanodiscaceae</taxon>
        <taxon>Cyclostephanos</taxon>
    </lineage>
</organism>
<feature type="compositionally biased region" description="Basic and acidic residues" evidence="1">
    <location>
        <begin position="109"/>
        <end position="120"/>
    </location>
</feature>
<gene>
    <name evidence="2" type="ORF">ACHAXA_003539</name>
</gene>
<feature type="compositionally biased region" description="Basic residues" evidence="1">
    <location>
        <begin position="86"/>
        <end position="97"/>
    </location>
</feature>
<evidence type="ECO:0000256" key="1">
    <source>
        <dbReference type="SAM" id="MobiDB-lite"/>
    </source>
</evidence>
<feature type="region of interest" description="Disordered" evidence="1">
    <location>
        <begin position="81"/>
        <end position="120"/>
    </location>
</feature>
<dbReference type="EMBL" id="JALLPB020000232">
    <property type="protein sequence ID" value="KAL3811814.1"/>
    <property type="molecule type" value="Genomic_DNA"/>
</dbReference>
<proteinExistence type="predicted"/>
<name>A0ABD3RG92_9STRA</name>
<accession>A0ABD3RG92</accession>
<comment type="caution">
    <text evidence="2">The sequence shown here is derived from an EMBL/GenBank/DDBJ whole genome shotgun (WGS) entry which is preliminary data.</text>
</comment>
<feature type="region of interest" description="Disordered" evidence="1">
    <location>
        <begin position="155"/>
        <end position="178"/>
    </location>
</feature>
<evidence type="ECO:0008006" key="4">
    <source>
        <dbReference type="Google" id="ProtNLM"/>
    </source>
</evidence>
<sequence length="1118" mass="124731">MWGARRKGIMPRKSSAKVEIGDVGYVFRKKFGKSGWYTGVVVEILSDVEDRYDRRCVYNDGDSEDLRLSDLVKLASLDPKINNNKSVHKNHTKLKGKARNDNSGYNGREPTKQKGDKRKYNSDPIAAAAHGALFDSDEAFDPIATAARGALFDSDDVSDSDAPIASTKKTPSGTSSNGAIIEKKNTRMIEVVGEERSRQKKKYSLGHLKPLFNVGEEVYAPWWNTLAVRKRTVTDAKWFPGKVKSFKDIDIDSPYGPTRFYDVAFDDGDEGTEIEDYWVWSKEDYLLNIHNDGEPSWKGVRNVLDSKAADKWPRIQGWYVAKIDRREQPFSRLSEALDAYDKYVIRLKGEGINRNDLNRPEKWPCFMGQSDNDVSEDAKREMRETPETVRNIEEINTSSDGDRDTSVAPVGATSNTGTSNKVADVAFANISKRATSESRKELKDARFAKSKRSKFAGVYVNTSGTPRTIVGHGGKTFYLGSWKLQADAARAHDRACKLLMGENCSRLNFASRKDYIIQRANELENLEVGSGNVEVESLSSVSARITNYLSKIPCPEIDVKYDEMIKKWGRLLPQETGKNILDLYQKTVDNLFTNLHEDENLTTKPPDMEVESISHNDEHEAVVSIAVSNICDDSADLSDDDASLFSSVAEASAHSDMECFVSNATANAVDDDDASLFSSVAEASAHFDMECSVLSASANAVNTYHNHPMLTEERSDETNKIKLPIGCPVMWNFVDTTFCTGTISSTTDCAGVYRVVPTSSKWGSRSSILIPAKELAFGVDCPVFVSPACGSGTQLLQGKILFCIRDPLSANNSSSHSFSYCVIVNKEQNEFQVLKDVSAKRLTYRRVDPVNQVPARDTRTLVHDEFHATIQPMSGPRFMSVAEDNDSRKSGLFTSSNSTITTECSTTAYSRRLSGDGPISQDVNCRIFFPRWLVHDIESRQRLIYSKARCLRWIGMRSNCSGRYATDDIRRAASDLELALLGFVGKDGSMGRLFYDLARSCEFLHPTGGAGSTSVMQRNPFSQDHEMGWINCVELPYSIEEQNHHGAFILKKSSRVLTRIKNEARCEIKVCGNDYKVPTKFCPPYVWVMGDQPGQVDMAVSILREAIEKHMQFCGCRL</sequence>